<dbReference type="Pfam" id="PF01037">
    <property type="entry name" value="AsnC_trans_reg"/>
    <property type="match status" value="1"/>
</dbReference>
<dbReference type="AlphaFoldDB" id="E6PGW7"/>
<protein>
    <submittedName>
        <fullName evidence="5">Putative AsnC-family transcriptional regulator</fullName>
    </submittedName>
</protein>
<dbReference type="PROSITE" id="PS50956">
    <property type="entry name" value="HTH_ASNC_2"/>
    <property type="match status" value="1"/>
</dbReference>
<sequence length="160" mass="17332">MTVSLSIAQSELDELDAVLLDALQGNARSTYAELGALVGLSAPAAHERVKRLEARGFVRRYAAQLDAKRVGLGLVAFISCYTTQDCDYAAFTDALGAIPEIVEVHSVAGEESFLCKVMTRSTDHLDDLLTRLKTMRGMARTRTTIVLSTPFERGGISLLP</sequence>
<dbReference type="InterPro" id="IPR011008">
    <property type="entry name" value="Dimeric_a/b-barrel"/>
</dbReference>
<evidence type="ECO:0000259" key="4">
    <source>
        <dbReference type="PROSITE" id="PS50956"/>
    </source>
</evidence>
<dbReference type="PANTHER" id="PTHR30154:SF53">
    <property type="entry name" value="HTH-TYPE TRANSCRIPTIONAL REGULATOR LRPC"/>
    <property type="match status" value="1"/>
</dbReference>
<dbReference type="InterPro" id="IPR019887">
    <property type="entry name" value="Tscrpt_reg_AsnC/Lrp_C"/>
</dbReference>
<name>E6PGW7_9ZZZZ</name>
<dbReference type="PROSITE" id="PS00519">
    <property type="entry name" value="HTH_ASNC_1"/>
    <property type="match status" value="1"/>
</dbReference>
<keyword evidence="3" id="KW-0804">Transcription</keyword>
<reference evidence="5" key="1">
    <citation type="submission" date="2009-10" db="EMBL/GenBank/DDBJ databases">
        <title>Diversity of trophic interactions inside an arsenic-rich microbial ecosystem.</title>
        <authorList>
            <person name="Bertin P.N."/>
            <person name="Heinrich-Salmeron A."/>
            <person name="Pelletier E."/>
            <person name="Goulhen-Chollet F."/>
            <person name="Arsene-Ploetze F."/>
            <person name="Gallien S."/>
            <person name="Calteau A."/>
            <person name="Vallenet D."/>
            <person name="Casiot C."/>
            <person name="Chane-Woon-Ming B."/>
            <person name="Giloteaux L."/>
            <person name="Barakat M."/>
            <person name="Bonnefoy V."/>
            <person name="Bruneel O."/>
            <person name="Chandler M."/>
            <person name="Cleiss J."/>
            <person name="Duran R."/>
            <person name="Elbaz-Poulichet F."/>
            <person name="Fonknechten N."/>
            <person name="Lauga B."/>
            <person name="Mornico D."/>
            <person name="Ortet P."/>
            <person name="Schaeffer C."/>
            <person name="Siguier P."/>
            <person name="Alexander Thil Smith A."/>
            <person name="Van Dorsselaer A."/>
            <person name="Weissenbach J."/>
            <person name="Medigue C."/>
            <person name="Le Paslier D."/>
        </authorList>
    </citation>
    <scope>NUCLEOTIDE SEQUENCE</scope>
</reference>
<dbReference type="PRINTS" id="PR00033">
    <property type="entry name" value="HTHASNC"/>
</dbReference>
<dbReference type="EMBL" id="CABL01000015">
    <property type="protein sequence ID" value="CBH75705.1"/>
    <property type="molecule type" value="Genomic_DNA"/>
</dbReference>
<dbReference type="InterPro" id="IPR019888">
    <property type="entry name" value="Tscrpt_reg_AsnC-like"/>
</dbReference>
<dbReference type="InterPro" id="IPR000485">
    <property type="entry name" value="AsnC-type_HTH_dom"/>
</dbReference>
<proteinExistence type="predicted"/>
<accession>E6PGW7</accession>
<evidence type="ECO:0000313" key="5">
    <source>
        <dbReference type="EMBL" id="CBH75705.1"/>
    </source>
</evidence>
<keyword evidence="1" id="KW-0805">Transcription regulation</keyword>
<dbReference type="EMBL" id="CABO01000050">
    <property type="protein sequence ID" value="CBI03204.1"/>
    <property type="molecule type" value="Genomic_DNA"/>
</dbReference>
<evidence type="ECO:0000256" key="2">
    <source>
        <dbReference type="ARBA" id="ARBA00023125"/>
    </source>
</evidence>
<dbReference type="SUPFAM" id="SSF46785">
    <property type="entry name" value="Winged helix' DNA-binding domain"/>
    <property type="match status" value="1"/>
</dbReference>
<evidence type="ECO:0000256" key="3">
    <source>
        <dbReference type="ARBA" id="ARBA00023163"/>
    </source>
</evidence>
<dbReference type="GO" id="GO:0005829">
    <property type="term" value="C:cytosol"/>
    <property type="evidence" value="ECO:0007669"/>
    <property type="project" value="TreeGrafter"/>
</dbReference>
<dbReference type="SMART" id="SM00344">
    <property type="entry name" value="HTH_ASNC"/>
    <property type="match status" value="1"/>
</dbReference>
<keyword evidence="2" id="KW-0238">DNA-binding</keyword>
<evidence type="ECO:0000313" key="6">
    <source>
        <dbReference type="EMBL" id="CBI03204.1"/>
    </source>
</evidence>
<dbReference type="InterPro" id="IPR019885">
    <property type="entry name" value="Tscrpt_reg_HTH_AsnC-type_CS"/>
</dbReference>
<dbReference type="Gene3D" id="3.30.70.920">
    <property type="match status" value="1"/>
</dbReference>
<dbReference type="Pfam" id="PF13404">
    <property type="entry name" value="HTH_AsnC-type"/>
    <property type="match status" value="1"/>
</dbReference>
<dbReference type="GO" id="GO:0043200">
    <property type="term" value="P:response to amino acid"/>
    <property type="evidence" value="ECO:0007669"/>
    <property type="project" value="TreeGrafter"/>
</dbReference>
<feature type="domain" description="HTH asnC-type" evidence="4">
    <location>
        <begin position="12"/>
        <end position="73"/>
    </location>
</feature>
<dbReference type="InterPro" id="IPR036390">
    <property type="entry name" value="WH_DNA-bd_sf"/>
</dbReference>
<dbReference type="Gene3D" id="1.10.10.10">
    <property type="entry name" value="Winged helix-like DNA-binding domain superfamily/Winged helix DNA-binding domain"/>
    <property type="match status" value="1"/>
</dbReference>
<dbReference type="GO" id="GO:0043565">
    <property type="term" value="F:sequence-specific DNA binding"/>
    <property type="evidence" value="ECO:0007669"/>
    <property type="project" value="InterPro"/>
</dbReference>
<evidence type="ECO:0000256" key="1">
    <source>
        <dbReference type="ARBA" id="ARBA00023015"/>
    </source>
</evidence>
<dbReference type="SUPFAM" id="SSF54909">
    <property type="entry name" value="Dimeric alpha+beta barrel"/>
    <property type="match status" value="1"/>
</dbReference>
<comment type="caution">
    <text evidence="5">The sequence shown here is derived from an EMBL/GenBank/DDBJ whole genome shotgun (WGS) entry which is preliminary data.</text>
</comment>
<dbReference type="InterPro" id="IPR036388">
    <property type="entry name" value="WH-like_DNA-bd_sf"/>
</dbReference>
<organism evidence="5">
    <name type="scientific">mine drainage metagenome</name>
    <dbReference type="NCBI Taxonomy" id="410659"/>
    <lineage>
        <taxon>unclassified sequences</taxon>
        <taxon>metagenomes</taxon>
        <taxon>ecological metagenomes</taxon>
    </lineage>
</organism>
<gene>
    <name evidence="5" type="ORF">CARN1_2459</name>
    <name evidence="6" type="ORF">CARN4_0095</name>
</gene>
<dbReference type="PANTHER" id="PTHR30154">
    <property type="entry name" value="LEUCINE-RESPONSIVE REGULATORY PROTEIN"/>
    <property type="match status" value="1"/>
</dbReference>